<evidence type="ECO:0000313" key="2">
    <source>
        <dbReference type="Proteomes" id="UP000095282"/>
    </source>
</evidence>
<keyword evidence="1" id="KW-1133">Transmembrane helix</keyword>
<protein>
    <submittedName>
        <fullName evidence="3">Serpentine receptor class gamma</fullName>
    </submittedName>
</protein>
<keyword evidence="1" id="KW-0472">Membrane</keyword>
<keyword evidence="1" id="KW-0812">Transmembrane</keyword>
<feature type="transmembrane region" description="Helical" evidence="1">
    <location>
        <begin position="147"/>
        <end position="167"/>
    </location>
</feature>
<feature type="transmembrane region" description="Helical" evidence="1">
    <location>
        <begin position="115"/>
        <end position="135"/>
    </location>
</feature>
<dbReference type="Proteomes" id="UP000095282">
    <property type="component" value="Unplaced"/>
</dbReference>
<feature type="transmembrane region" description="Helical" evidence="1">
    <location>
        <begin position="338"/>
        <end position="361"/>
    </location>
</feature>
<dbReference type="eggNOG" id="ENOG502TIWJ">
    <property type="taxonomic scope" value="Eukaryota"/>
</dbReference>
<feature type="transmembrane region" description="Helical" evidence="1">
    <location>
        <begin position="233"/>
        <end position="255"/>
    </location>
</feature>
<feature type="transmembrane region" description="Helical" evidence="1">
    <location>
        <begin position="207"/>
        <end position="227"/>
    </location>
</feature>
<dbReference type="WBParaSite" id="Csp11.Scaffold629.g11455.t1">
    <property type="protein sequence ID" value="Csp11.Scaffold629.g11455.t1"/>
    <property type="gene ID" value="Csp11.Scaffold629.g11455"/>
</dbReference>
<sequence length="398" mass="46167">MKPAPAEQNDESMIYPVHREDAQDLHATHALDRHVALAAVLALHHLVIVVSLQIVVIALLLVLVLHRLVTMLRPHKTKVVQEAVRFHALRVVVARVLIHLQELKTNIIEKNRERLFRTLYSLAPFPSYALLIILVSKHECLSQFENIPILFLTGFLCIIEILQMSFYSPPKTYDKKLCMNLETVDYDHPEDVDPDVHPDCRIRAHHAFAAGNVVLTFFTSLVHLFRPNVPQDYLPIFCITLTVIPLIINIFILVLYKNGSWMANYSWKTLVINSTLLYSVWMIFAMSSFFPKSNLLFIGAIFLMSAMLHLRFSHFFRNPPKWYCIYTVKCCRQHIRRWYSWILIFDAFLWAGLMLFIMTSTGQSSCSEDFEKMIIRFLFIVPAVFAIKLIHSKLQKTA</sequence>
<evidence type="ECO:0000256" key="1">
    <source>
        <dbReference type="SAM" id="Phobius"/>
    </source>
</evidence>
<name>A0A1I7TSY0_9PELO</name>
<organism evidence="2 3">
    <name type="scientific">Caenorhabditis tropicalis</name>
    <dbReference type="NCBI Taxonomy" id="1561998"/>
    <lineage>
        <taxon>Eukaryota</taxon>
        <taxon>Metazoa</taxon>
        <taxon>Ecdysozoa</taxon>
        <taxon>Nematoda</taxon>
        <taxon>Chromadorea</taxon>
        <taxon>Rhabditida</taxon>
        <taxon>Rhabditina</taxon>
        <taxon>Rhabditomorpha</taxon>
        <taxon>Rhabditoidea</taxon>
        <taxon>Rhabditidae</taxon>
        <taxon>Peloderinae</taxon>
        <taxon>Caenorhabditis</taxon>
    </lineage>
</organism>
<accession>A0A1I7TSY0</accession>
<proteinExistence type="predicted"/>
<feature type="transmembrane region" description="Helical" evidence="1">
    <location>
        <begin position="267"/>
        <end position="289"/>
    </location>
</feature>
<feature type="transmembrane region" description="Helical" evidence="1">
    <location>
        <begin position="35"/>
        <end position="65"/>
    </location>
</feature>
<feature type="transmembrane region" description="Helical" evidence="1">
    <location>
        <begin position="295"/>
        <end position="312"/>
    </location>
</feature>
<reference evidence="3" key="1">
    <citation type="submission" date="2016-11" db="UniProtKB">
        <authorList>
            <consortium name="WormBaseParasite"/>
        </authorList>
    </citation>
    <scope>IDENTIFICATION</scope>
</reference>
<keyword evidence="2" id="KW-1185">Reference proteome</keyword>
<feature type="transmembrane region" description="Helical" evidence="1">
    <location>
        <begin position="373"/>
        <end position="390"/>
    </location>
</feature>
<dbReference type="AlphaFoldDB" id="A0A1I7TSY0"/>
<evidence type="ECO:0000313" key="3">
    <source>
        <dbReference type="WBParaSite" id="Csp11.Scaffold629.g11455.t1"/>
    </source>
</evidence>